<evidence type="ECO:0000313" key="1">
    <source>
        <dbReference type="EMBL" id="CAE8604636.1"/>
    </source>
</evidence>
<dbReference type="EMBL" id="CAJNNV010016721">
    <property type="protein sequence ID" value="CAE8604636.1"/>
    <property type="molecule type" value="Genomic_DNA"/>
</dbReference>
<protein>
    <submittedName>
        <fullName evidence="1">Uncharacterized protein</fullName>
    </submittedName>
</protein>
<dbReference type="EMBL" id="CAJNNW010009345">
    <property type="protein sequence ID" value="CAE8650887.1"/>
    <property type="molecule type" value="Genomic_DNA"/>
</dbReference>
<dbReference type="PANTHER" id="PTHR31152:SF1">
    <property type="entry name" value="PLAC8 FAMILY PROTEIN"/>
    <property type="match status" value="1"/>
</dbReference>
<evidence type="ECO:0000313" key="3">
    <source>
        <dbReference type="EMBL" id="CAE8650887.1"/>
    </source>
</evidence>
<dbReference type="OrthoDB" id="454281at2759"/>
<proteinExistence type="predicted"/>
<reference evidence="1" key="1">
    <citation type="submission" date="2021-02" db="EMBL/GenBank/DDBJ databases">
        <authorList>
            <person name="Dougan E. K."/>
            <person name="Rhodes N."/>
            <person name="Thang M."/>
            <person name="Chan C."/>
        </authorList>
    </citation>
    <scope>NUCLEOTIDE SEQUENCE</scope>
</reference>
<dbReference type="Proteomes" id="UP000626109">
    <property type="component" value="Unassembled WGS sequence"/>
</dbReference>
<sequence length="255" mass="27617">MPVKQELTQACQGQWKTEMFKAPCERPDCFAFGCCCICCATYKQREELLDLTGEPYVCCAGLCPCGPLGQPCSDRMPWLCCEVCCCSGLALSGNRYMVQTRFDKMNTPCDDCIITATCICVCAYQIAQCFVDLPDGLDLCVDLLVMSVQGCMHAQQQIEIEEVKKNGYQGMSPMIMSALPPKQQSMMQQSGFNNGGGGGYPQPTAYGGGQPPYQQNMGQSAGGVQVKCGSCNKVFGSPQRGVTVQCPFCQTSNNC</sequence>
<organism evidence="1 4">
    <name type="scientific">Polarella glacialis</name>
    <name type="common">Dinoflagellate</name>
    <dbReference type="NCBI Taxonomy" id="89957"/>
    <lineage>
        <taxon>Eukaryota</taxon>
        <taxon>Sar</taxon>
        <taxon>Alveolata</taxon>
        <taxon>Dinophyceae</taxon>
        <taxon>Suessiales</taxon>
        <taxon>Suessiaceae</taxon>
        <taxon>Polarella</taxon>
    </lineage>
</organism>
<gene>
    <name evidence="1" type="ORF">PGLA1383_LOCUS22785</name>
    <name evidence="2" type="ORF">PGLA1383_LOCUS36503</name>
    <name evidence="3" type="ORF">PGLA2088_LOCUS8673</name>
</gene>
<dbReference type="PANTHER" id="PTHR31152">
    <property type="entry name" value="PLAC8 FAMILY PROTEIN"/>
    <property type="match status" value="1"/>
</dbReference>
<dbReference type="AlphaFoldDB" id="A0A813EZZ3"/>
<dbReference type="EMBL" id="CAJNNV010026733">
    <property type="protein sequence ID" value="CAE8618907.1"/>
    <property type="molecule type" value="Genomic_DNA"/>
</dbReference>
<accession>A0A813EZZ3</accession>
<dbReference type="Proteomes" id="UP000654075">
    <property type="component" value="Unassembled WGS sequence"/>
</dbReference>
<name>A0A813EZZ3_POLGL</name>
<comment type="caution">
    <text evidence="1">The sequence shown here is derived from an EMBL/GenBank/DDBJ whole genome shotgun (WGS) entry which is preliminary data.</text>
</comment>
<keyword evidence="4" id="KW-1185">Reference proteome</keyword>
<dbReference type="OMA" id="DPPYCCF"/>
<evidence type="ECO:0000313" key="4">
    <source>
        <dbReference type="Proteomes" id="UP000654075"/>
    </source>
</evidence>
<evidence type="ECO:0000313" key="2">
    <source>
        <dbReference type="EMBL" id="CAE8618907.1"/>
    </source>
</evidence>